<dbReference type="SUPFAM" id="SSF46785">
    <property type="entry name" value="Winged helix' DNA-binding domain"/>
    <property type="match status" value="1"/>
</dbReference>
<accession>A0ABV7WS87</accession>
<keyword evidence="7" id="KW-1185">Reference proteome</keyword>
<evidence type="ECO:0000259" key="5">
    <source>
        <dbReference type="PROSITE" id="PS50931"/>
    </source>
</evidence>
<proteinExistence type="inferred from homology"/>
<dbReference type="InterPro" id="IPR036390">
    <property type="entry name" value="WH_DNA-bd_sf"/>
</dbReference>
<dbReference type="InterPro" id="IPR036388">
    <property type="entry name" value="WH-like_DNA-bd_sf"/>
</dbReference>
<dbReference type="Pfam" id="PF03466">
    <property type="entry name" value="LysR_substrate"/>
    <property type="match status" value="1"/>
</dbReference>
<dbReference type="PANTHER" id="PTHR30537">
    <property type="entry name" value="HTH-TYPE TRANSCRIPTIONAL REGULATOR"/>
    <property type="match status" value="1"/>
</dbReference>
<keyword evidence="2" id="KW-0805">Transcription regulation</keyword>
<evidence type="ECO:0000313" key="6">
    <source>
        <dbReference type="EMBL" id="MFC3700840.1"/>
    </source>
</evidence>
<dbReference type="Gene3D" id="1.10.10.10">
    <property type="entry name" value="Winged helix-like DNA-binding domain superfamily/Winged helix DNA-binding domain"/>
    <property type="match status" value="1"/>
</dbReference>
<keyword evidence="3" id="KW-0238">DNA-binding</keyword>
<protein>
    <submittedName>
        <fullName evidence="6">LysR family transcriptional regulator</fullName>
    </submittedName>
</protein>
<dbReference type="PROSITE" id="PS50931">
    <property type="entry name" value="HTH_LYSR"/>
    <property type="match status" value="1"/>
</dbReference>
<dbReference type="Proteomes" id="UP001595710">
    <property type="component" value="Unassembled WGS sequence"/>
</dbReference>
<comment type="similarity">
    <text evidence="1">Belongs to the LysR transcriptional regulatory family.</text>
</comment>
<reference evidence="7" key="1">
    <citation type="journal article" date="2019" name="Int. J. Syst. Evol. Microbiol.">
        <title>The Global Catalogue of Microorganisms (GCM) 10K type strain sequencing project: providing services to taxonomists for standard genome sequencing and annotation.</title>
        <authorList>
            <consortium name="The Broad Institute Genomics Platform"/>
            <consortium name="The Broad Institute Genome Sequencing Center for Infectious Disease"/>
            <person name="Wu L."/>
            <person name="Ma J."/>
        </authorList>
    </citation>
    <scope>NUCLEOTIDE SEQUENCE [LARGE SCALE GENOMIC DNA]</scope>
    <source>
        <strain evidence="7">CECT 8288</strain>
    </source>
</reference>
<evidence type="ECO:0000256" key="1">
    <source>
        <dbReference type="ARBA" id="ARBA00009437"/>
    </source>
</evidence>
<name>A0ABV7WS87_9GAMM</name>
<sequence>MQKSKELNFDWEDLRYVYHVAKEGSIAAAARKLGVNHSTVFRRLNQFEKRCGTNLFIRNNNGYELSPTGLEILSYLDKTEENIQAISLKLMGKEQNLEGNIRITVPGARIETQVVDWIVGFQAIHPNVHFSIDSSLRHADLNRREADIAIRATMTPPEHLVGSELSRMNWGVVANPDLLERFGVPDTFEEALQLPWIGYNGSKPSILAELYKRYLPNRTFAIEVDNLEAVRYAARKGLGLGLLPFDDGGENLVTLRFPEIQFESGLWILTHPDLIHAARISAFMQYVREQMR</sequence>
<dbReference type="EMBL" id="JBHRYN010000007">
    <property type="protein sequence ID" value="MFC3700840.1"/>
    <property type="molecule type" value="Genomic_DNA"/>
</dbReference>
<dbReference type="InterPro" id="IPR000847">
    <property type="entry name" value="LysR_HTH_N"/>
</dbReference>
<evidence type="ECO:0000313" key="7">
    <source>
        <dbReference type="Proteomes" id="UP001595710"/>
    </source>
</evidence>
<dbReference type="InterPro" id="IPR058163">
    <property type="entry name" value="LysR-type_TF_proteobact-type"/>
</dbReference>
<dbReference type="PANTHER" id="PTHR30537:SF3">
    <property type="entry name" value="TRANSCRIPTIONAL REGULATORY PROTEIN"/>
    <property type="match status" value="1"/>
</dbReference>
<evidence type="ECO:0000256" key="3">
    <source>
        <dbReference type="ARBA" id="ARBA00023125"/>
    </source>
</evidence>
<gene>
    <name evidence="6" type="ORF">ACFOND_04235</name>
</gene>
<organism evidence="6 7">
    <name type="scientific">Reinekea marina</name>
    <dbReference type="NCBI Taxonomy" id="1310421"/>
    <lineage>
        <taxon>Bacteria</taxon>
        <taxon>Pseudomonadati</taxon>
        <taxon>Pseudomonadota</taxon>
        <taxon>Gammaproteobacteria</taxon>
        <taxon>Oceanospirillales</taxon>
        <taxon>Saccharospirillaceae</taxon>
        <taxon>Reinekea</taxon>
    </lineage>
</organism>
<evidence type="ECO:0000256" key="2">
    <source>
        <dbReference type="ARBA" id="ARBA00023015"/>
    </source>
</evidence>
<dbReference type="SUPFAM" id="SSF53850">
    <property type="entry name" value="Periplasmic binding protein-like II"/>
    <property type="match status" value="1"/>
</dbReference>
<dbReference type="InterPro" id="IPR005119">
    <property type="entry name" value="LysR_subst-bd"/>
</dbReference>
<feature type="domain" description="HTH lysR-type" evidence="5">
    <location>
        <begin position="9"/>
        <end position="66"/>
    </location>
</feature>
<evidence type="ECO:0000256" key="4">
    <source>
        <dbReference type="ARBA" id="ARBA00023163"/>
    </source>
</evidence>
<keyword evidence="4" id="KW-0804">Transcription</keyword>
<dbReference type="Gene3D" id="3.40.190.290">
    <property type="match status" value="1"/>
</dbReference>
<dbReference type="RefSeq" id="WP_290280453.1">
    <property type="nucleotide sequence ID" value="NZ_JAUFQI010000001.1"/>
</dbReference>
<comment type="caution">
    <text evidence="6">The sequence shown here is derived from an EMBL/GenBank/DDBJ whole genome shotgun (WGS) entry which is preliminary data.</text>
</comment>
<dbReference type="Pfam" id="PF00126">
    <property type="entry name" value="HTH_1"/>
    <property type="match status" value="1"/>
</dbReference>